<accession>A0A4U5PEU8</accession>
<evidence type="ECO:0000313" key="3">
    <source>
        <dbReference type="Proteomes" id="UP000298663"/>
    </source>
</evidence>
<evidence type="ECO:0000256" key="1">
    <source>
        <dbReference type="SAM" id="Phobius"/>
    </source>
</evidence>
<keyword evidence="1" id="KW-0812">Transmembrane</keyword>
<gene>
    <name evidence="2" type="ORF">L596_009255</name>
</gene>
<proteinExistence type="predicted"/>
<keyword evidence="1" id="KW-1133">Transmembrane helix</keyword>
<evidence type="ECO:0000313" key="2">
    <source>
        <dbReference type="EMBL" id="TKR95032.1"/>
    </source>
</evidence>
<keyword evidence="3" id="KW-1185">Reference proteome</keyword>
<keyword evidence="1" id="KW-0472">Membrane</keyword>
<organism evidence="2 3">
    <name type="scientific">Steinernema carpocapsae</name>
    <name type="common">Entomopathogenic nematode</name>
    <dbReference type="NCBI Taxonomy" id="34508"/>
    <lineage>
        <taxon>Eukaryota</taxon>
        <taxon>Metazoa</taxon>
        <taxon>Ecdysozoa</taxon>
        <taxon>Nematoda</taxon>
        <taxon>Chromadorea</taxon>
        <taxon>Rhabditida</taxon>
        <taxon>Tylenchina</taxon>
        <taxon>Panagrolaimomorpha</taxon>
        <taxon>Strongyloidoidea</taxon>
        <taxon>Steinernematidae</taxon>
        <taxon>Steinernema</taxon>
    </lineage>
</organism>
<protein>
    <submittedName>
        <fullName evidence="2">Uncharacterized protein</fullName>
    </submittedName>
</protein>
<reference evidence="2 3" key="2">
    <citation type="journal article" date="2019" name="G3 (Bethesda)">
        <title>Hybrid Assembly of the Genome of the Entomopathogenic Nematode Steinernema carpocapsae Identifies the X-Chromosome.</title>
        <authorList>
            <person name="Serra L."/>
            <person name="Macchietto M."/>
            <person name="Macias-Munoz A."/>
            <person name="McGill C.J."/>
            <person name="Rodriguez I.M."/>
            <person name="Rodriguez B."/>
            <person name="Murad R."/>
            <person name="Mortazavi A."/>
        </authorList>
    </citation>
    <scope>NUCLEOTIDE SEQUENCE [LARGE SCALE GENOMIC DNA]</scope>
    <source>
        <strain evidence="2 3">ALL</strain>
    </source>
</reference>
<dbReference type="AlphaFoldDB" id="A0A4U5PEU8"/>
<feature type="transmembrane region" description="Helical" evidence="1">
    <location>
        <begin position="253"/>
        <end position="275"/>
    </location>
</feature>
<dbReference type="EMBL" id="AZBU02000002">
    <property type="protein sequence ID" value="TKR95032.1"/>
    <property type="molecule type" value="Genomic_DNA"/>
</dbReference>
<name>A0A4U5PEU8_STECR</name>
<sequence>MMSDALCMRSAAPGAFIGTQIAADSLDRQQLVADSLDRRETRDNSFVSRGSGRIFPRKWSRRSSSPLHSPLLLVHDVPFCAQNEPRESFLVSLDFTLENEGTTSLNFHFTNSDEAMAPGVHLSFSYSSWKDENRTIEAFFTGFNLSVSSQIRAVVDFQNRTLSYQSYPKTLVFKHFVLPPAANGSFYNGQRVSVKTNSESGVCVGFFQILEIPAGLNTAMEILGHNPLSPPVQLPRSRRNWRQRKKPISAGSYFWPFFLAAVIYGTVGIIINWYVKKTRSAQVIRELDTQVRKDVAMDSERD</sequence>
<dbReference type="Proteomes" id="UP000298663">
    <property type="component" value="Unassembled WGS sequence"/>
</dbReference>
<comment type="caution">
    <text evidence="2">The sequence shown here is derived from an EMBL/GenBank/DDBJ whole genome shotgun (WGS) entry which is preliminary data.</text>
</comment>
<reference evidence="2 3" key="1">
    <citation type="journal article" date="2015" name="Genome Biol.">
        <title>Comparative genomics of Steinernema reveals deeply conserved gene regulatory networks.</title>
        <authorList>
            <person name="Dillman A.R."/>
            <person name="Macchietto M."/>
            <person name="Porter C.F."/>
            <person name="Rogers A."/>
            <person name="Williams B."/>
            <person name="Antoshechkin I."/>
            <person name="Lee M.M."/>
            <person name="Goodwin Z."/>
            <person name="Lu X."/>
            <person name="Lewis E.E."/>
            <person name="Goodrich-Blair H."/>
            <person name="Stock S.P."/>
            <person name="Adams B.J."/>
            <person name="Sternberg P.W."/>
            <person name="Mortazavi A."/>
        </authorList>
    </citation>
    <scope>NUCLEOTIDE SEQUENCE [LARGE SCALE GENOMIC DNA]</scope>
    <source>
        <strain evidence="2 3">ALL</strain>
    </source>
</reference>